<accession>A0A3E2HPN1</accession>
<organism evidence="11 12">
    <name type="scientific">Scytalidium lignicola</name>
    <name type="common">Hyphomycete</name>
    <dbReference type="NCBI Taxonomy" id="5539"/>
    <lineage>
        <taxon>Eukaryota</taxon>
        <taxon>Fungi</taxon>
        <taxon>Dikarya</taxon>
        <taxon>Ascomycota</taxon>
        <taxon>Pezizomycotina</taxon>
        <taxon>Leotiomycetes</taxon>
        <taxon>Leotiomycetes incertae sedis</taxon>
        <taxon>Scytalidium</taxon>
    </lineage>
</organism>
<evidence type="ECO:0000256" key="5">
    <source>
        <dbReference type="ARBA" id="ARBA00022691"/>
    </source>
</evidence>
<feature type="compositionally biased region" description="Basic and acidic residues" evidence="9">
    <location>
        <begin position="70"/>
        <end position="88"/>
    </location>
</feature>
<dbReference type="OrthoDB" id="263283at2759"/>
<evidence type="ECO:0000256" key="1">
    <source>
        <dbReference type="ARBA" id="ARBA00008569"/>
    </source>
</evidence>
<evidence type="ECO:0000259" key="10">
    <source>
        <dbReference type="Pfam" id="PF02676"/>
    </source>
</evidence>
<feature type="region of interest" description="Disordered" evidence="9">
    <location>
        <begin position="70"/>
        <end position="103"/>
    </location>
</feature>
<gene>
    <name evidence="11" type="ORF">B7463_g1337</name>
</gene>
<evidence type="ECO:0000256" key="6">
    <source>
        <dbReference type="ARBA" id="ARBA00022694"/>
    </source>
</evidence>
<dbReference type="InterPro" id="IPR003827">
    <property type="entry name" value="tRNA_yW-synthesising"/>
</dbReference>
<dbReference type="InterPro" id="IPR036602">
    <property type="entry name" value="tRNA_yW-synthesising-like_sf"/>
</dbReference>
<evidence type="ECO:0000256" key="2">
    <source>
        <dbReference type="ARBA" id="ARBA00012750"/>
    </source>
</evidence>
<keyword evidence="6" id="KW-0819">tRNA processing</keyword>
<dbReference type="Proteomes" id="UP000258309">
    <property type="component" value="Unassembled WGS sequence"/>
</dbReference>
<name>A0A3E2HPN1_SCYLI</name>
<feature type="non-terminal residue" evidence="11">
    <location>
        <position position="1"/>
    </location>
</feature>
<keyword evidence="3" id="KW-0489">Methyltransferase</keyword>
<evidence type="ECO:0000256" key="8">
    <source>
        <dbReference type="ARBA" id="ARBA00049202"/>
    </source>
</evidence>
<evidence type="ECO:0000256" key="9">
    <source>
        <dbReference type="SAM" id="MobiDB-lite"/>
    </source>
</evidence>
<dbReference type="GO" id="GO:0008033">
    <property type="term" value="P:tRNA processing"/>
    <property type="evidence" value="ECO:0007669"/>
    <property type="project" value="UniProtKB-KW"/>
</dbReference>
<dbReference type="STRING" id="5539.A0A3E2HPN1"/>
<evidence type="ECO:0000256" key="4">
    <source>
        <dbReference type="ARBA" id="ARBA00022679"/>
    </source>
</evidence>
<evidence type="ECO:0000313" key="11">
    <source>
        <dbReference type="EMBL" id="RFU35011.1"/>
    </source>
</evidence>
<dbReference type="AlphaFoldDB" id="A0A3E2HPN1"/>
<dbReference type="EC" id="2.1.1.282" evidence="2"/>
<dbReference type="PANTHER" id="PTHR48418:SF1">
    <property type="entry name" value="TRNA WYBUTOSINE-SYNTHESIZING PROTEIN 3"/>
    <property type="match status" value="1"/>
</dbReference>
<proteinExistence type="inferred from homology"/>
<dbReference type="GO" id="GO:0008168">
    <property type="term" value="F:methyltransferase activity"/>
    <property type="evidence" value="ECO:0007669"/>
    <property type="project" value="UniProtKB-KW"/>
</dbReference>
<protein>
    <recommendedName>
        <fullName evidence="2">tRNA(Phe) 7-[(3-amino-3-carboxypropyl)-4-demethylwyosine(37)-N(4)]-methyltransferase</fullName>
        <ecNumber evidence="2">2.1.1.282</ecNumber>
    </recommendedName>
    <alternativeName>
        <fullName evidence="7">tRNA(Phe) 7-((3-amino-3-carboxypropyl)-4-demethylwyosine(37)-N(4))-methyltransferase</fullName>
    </alternativeName>
</protein>
<dbReference type="GO" id="GO:0032259">
    <property type="term" value="P:methylation"/>
    <property type="evidence" value="ECO:0007669"/>
    <property type="project" value="UniProtKB-KW"/>
</dbReference>
<dbReference type="EMBL" id="NCSJ02000013">
    <property type="protein sequence ID" value="RFU35011.1"/>
    <property type="molecule type" value="Genomic_DNA"/>
</dbReference>
<dbReference type="Gene3D" id="3.30.1960.10">
    <property type="entry name" value="tRNA wybutosine-synthesizing-like"/>
    <property type="match status" value="1"/>
</dbReference>
<keyword evidence="4" id="KW-0808">Transferase</keyword>
<keyword evidence="5" id="KW-0949">S-adenosyl-L-methionine</keyword>
<comment type="catalytic activity">
    <reaction evidence="8">
        <text>4-demethyl-7-[(3S)-3-amino-3-carboxypropyl]wyosine(37) in tRNA(Phe) + S-adenosyl-L-methionine = 7-[(3S)-3-amino-3-carboxypropyl]wyosine(37) in tRNA(Phe) + S-adenosyl-L-homocysteine + H(+)</text>
        <dbReference type="Rhea" id="RHEA:36635"/>
        <dbReference type="Rhea" id="RHEA-COMP:10378"/>
        <dbReference type="Rhea" id="RHEA-COMP:10379"/>
        <dbReference type="ChEBI" id="CHEBI:15378"/>
        <dbReference type="ChEBI" id="CHEBI:57856"/>
        <dbReference type="ChEBI" id="CHEBI:59789"/>
        <dbReference type="ChEBI" id="CHEBI:73543"/>
        <dbReference type="ChEBI" id="CHEBI:73550"/>
        <dbReference type="EC" id="2.1.1.282"/>
    </reaction>
</comment>
<sequence>MPPPSATFNVKKSTILNQLSVPASSYDDLSPKGSIDAGIRDLIDEINAVDGFVTTSSCSGRVAVFLEGERRRDQDEQERTVDNERVGEDEGEDEETRTKAGVGGKGGGGRWLFVSHDAVDLSSYEFREENGGIMTALGMKRVGEGEKDVRGFMGQTRDTRFIHFKFEPFILHILTDSLASAQAILKAALQAGFRESGAINLTLPTSTSNPATINPIVAVRSMGLSLESIIGFHHQGQEICMVPEWQLHNLVELSNKRFAENKKRIERFRELLIGGKRTEALVANSWEDSDVRRERMRAEGLKRREALREEREEGGIKVNGVIEELGLEFPEDNL</sequence>
<dbReference type="OMA" id="CHQCHTH"/>
<comment type="caution">
    <text evidence="11">The sequence shown here is derived from an EMBL/GenBank/DDBJ whole genome shotgun (WGS) entry which is preliminary data.</text>
</comment>
<evidence type="ECO:0000256" key="3">
    <source>
        <dbReference type="ARBA" id="ARBA00022603"/>
    </source>
</evidence>
<dbReference type="PANTHER" id="PTHR48418">
    <property type="entry name" value="TRNA WYBUTOSINE-SYNTHESIZING PROTEIN 3"/>
    <property type="match status" value="1"/>
</dbReference>
<dbReference type="Pfam" id="PF02676">
    <property type="entry name" value="TYW3"/>
    <property type="match status" value="1"/>
</dbReference>
<evidence type="ECO:0000313" key="12">
    <source>
        <dbReference type="Proteomes" id="UP000258309"/>
    </source>
</evidence>
<comment type="similarity">
    <text evidence="1">Belongs to the TYW3 family.</text>
</comment>
<keyword evidence="12" id="KW-1185">Reference proteome</keyword>
<reference evidence="11 12" key="1">
    <citation type="submission" date="2018-05" db="EMBL/GenBank/DDBJ databases">
        <title>Draft genome sequence of Scytalidium lignicola DSM 105466, a ubiquitous saprotrophic fungus.</title>
        <authorList>
            <person name="Buettner E."/>
            <person name="Gebauer A.M."/>
            <person name="Hofrichter M."/>
            <person name="Liers C."/>
            <person name="Kellner H."/>
        </authorList>
    </citation>
    <scope>NUCLEOTIDE SEQUENCE [LARGE SCALE GENOMIC DNA]</scope>
    <source>
        <strain evidence="11 12">DSM 105466</strain>
    </source>
</reference>
<feature type="non-terminal residue" evidence="11">
    <location>
        <position position="334"/>
    </location>
</feature>
<evidence type="ECO:0000256" key="7">
    <source>
        <dbReference type="ARBA" id="ARBA00030554"/>
    </source>
</evidence>
<dbReference type="SUPFAM" id="SSF111278">
    <property type="entry name" value="SSo0622-like"/>
    <property type="match status" value="1"/>
</dbReference>
<feature type="domain" description="tRNA wybutosine-synthesizing protein" evidence="10">
    <location>
        <begin position="11"/>
        <end position="272"/>
    </location>
</feature>